<dbReference type="GO" id="GO:0016509">
    <property type="term" value="F:long-chain (3S)-3-hydroxyacyl-CoA dehydrogenase (NAD+) activity"/>
    <property type="evidence" value="ECO:0007669"/>
    <property type="project" value="TreeGrafter"/>
</dbReference>
<keyword evidence="9" id="KW-0443">Lipid metabolism</keyword>
<dbReference type="SUPFAM" id="SSF52096">
    <property type="entry name" value="ClpP/crotonase"/>
    <property type="match status" value="1"/>
</dbReference>
<dbReference type="GO" id="GO:0070403">
    <property type="term" value="F:NAD+ binding"/>
    <property type="evidence" value="ECO:0007669"/>
    <property type="project" value="InterPro"/>
</dbReference>
<dbReference type="Proteomes" id="UP000595278">
    <property type="component" value="Chromosome"/>
</dbReference>
<comment type="pathway">
    <text evidence="1">Lipid metabolism; fatty acid beta-oxidation.</text>
</comment>
<dbReference type="Gene3D" id="3.40.50.720">
    <property type="entry name" value="NAD(P)-binding Rossmann-like Domain"/>
    <property type="match status" value="1"/>
</dbReference>
<dbReference type="NCBIfam" id="NF008727">
    <property type="entry name" value="PRK11730.1"/>
    <property type="match status" value="1"/>
</dbReference>
<keyword evidence="18" id="KW-1185">Reference proteome</keyword>
<dbReference type="Gene3D" id="3.90.226.10">
    <property type="entry name" value="2-enoyl-CoA Hydratase, Chain A, domain 1"/>
    <property type="match status" value="1"/>
</dbReference>
<dbReference type="PROSITE" id="PS00166">
    <property type="entry name" value="ENOYL_COA_HYDRATASE"/>
    <property type="match status" value="1"/>
</dbReference>
<dbReference type="RefSeq" id="WP_201094850.1">
    <property type="nucleotide sequence ID" value="NZ_CP067393.1"/>
</dbReference>
<comment type="similarity">
    <text evidence="3">In the N-terminal section; belongs to the enoyl-CoA hydratase/isomerase family.</text>
</comment>
<dbReference type="InterPro" id="IPR008927">
    <property type="entry name" value="6-PGluconate_DH-like_C_sf"/>
</dbReference>
<evidence type="ECO:0000256" key="10">
    <source>
        <dbReference type="ARBA" id="ARBA00023235"/>
    </source>
</evidence>
<dbReference type="GO" id="GO:0004300">
    <property type="term" value="F:enoyl-CoA hydratase activity"/>
    <property type="evidence" value="ECO:0007669"/>
    <property type="project" value="UniProtKB-EC"/>
</dbReference>
<dbReference type="Gene3D" id="1.10.1040.50">
    <property type="match status" value="1"/>
</dbReference>
<comment type="similarity">
    <text evidence="2">In the central section; belongs to the 3-hydroxyacyl-CoA dehydrogenase family.</text>
</comment>
<evidence type="ECO:0000256" key="9">
    <source>
        <dbReference type="ARBA" id="ARBA00023098"/>
    </source>
</evidence>
<evidence type="ECO:0000256" key="7">
    <source>
        <dbReference type="ARBA" id="ARBA00023002"/>
    </source>
</evidence>
<evidence type="ECO:0000256" key="2">
    <source>
        <dbReference type="ARBA" id="ARBA00007005"/>
    </source>
</evidence>
<evidence type="ECO:0000256" key="3">
    <source>
        <dbReference type="ARBA" id="ARBA00008750"/>
    </source>
</evidence>
<evidence type="ECO:0000256" key="11">
    <source>
        <dbReference type="ARBA" id="ARBA00023239"/>
    </source>
</evidence>
<protein>
    <recommendedName>
        <fullName evidence="4">enoyl-CoA hydratase</fullName>
        <ecNumber evidence="4">4.2.1.17</ecNumber>
    </recommendedName>
</protein>
<accession>A0A974RXU5</accession>
<sequence length="714" mass="78065">MIYSGKNIKVLMLENNIAELNFDATDSSVNKFDTLTLQELQQAVTAIKAEQSIQGLLITSSKDTFVVGADITEFIPLFREPVAKQKETFTAVHTLFNEIEDLPYPTISVINGLALGGGLEIALTTDFRVMSTTAQIGFPEVGLGICPGYGGTVRSTRLIGLANALTWMTTGKNNKAAVALQLGAVNAVAENDQLKEVAIDLLRKAIKGEIDYTKHRQVKLDPVQDNEAEQQAAFKAAEEANSKMAANYPAVGEIISLLKQNISLPRDKALSLEVDSFIKLGQTDVAASLIGLFMNEQVIKRKAKAYVKKAQPVNYAAVLGAGIMGGGIAYQSAATGTPIFMKDINDHANELGMAEANNILSKNVKRGKFTEQQKNETLQRIHPTLSYDGFDKVDVVIEAVVESPKVKKMVLPEVEASLKDTAIVTSNTSTISINLLAESVKRPENFCGMHFFNPVHAMKLVEVIRGEKTTENTIATIVAYAQKMGKAPIVVNDCPGFLVNRVLFPYLGGLESLIADGADFVKVDKVMEAFGWPMGPAYLSDVIGMDTCWHCQEVLSDGFPDRMKKEGEDAIAVLYKAERLGQKNGKGFYVYSKDDSGRPKKEADSVTYDLLKPLVKQSKEISDQEILERMMVPFCMETVRSLEEGIVETAAEADMAILYGLGFPRFRGGALRYIDTVGVANFVAIADKYKNLGAIYHATVKLREMAKTGQRFFD</sequence>
<keyword evidence="12" id="KW-0511">Multifunctional enzyme</keyword>
<dbReference type="PROSITE" id="PS00067">
    <property type="entry name" value="3HCDH"/>
    <property type="match status" value="1"/>
</dbReference>
<keyword evidence="11" id="KW-0456">Lyase</keyword>
<evidence type="ECO:0000256" key="12">
    <source>
        <dbReference type="ARBA" id="ARBA00023268"/>
    </source>
</evidence>
<keyword evidence="10" id="KW-0413">Isomerase</keyword>
<proteinExistence type="inferred from homology"/>
<dbReference type="GO" id="GO:0036125">
    <property type="term" value="C:fatty acid beta-oxidation multienzyme complex"/>
    <property type="evidence" value="ECO:0007669"/>
    <property type="project" value="InterPro"/>
</dbReference>
<feature type="domain" description="3-hydroxyacyl-CoA dehydrogenase C-terminal" evidence="15">
    <location>
        <begin position="496"/>
        <end position="591"/>
    </location>
</feature>
<evidence type="ECO:0000256" key="8">
    <source>
        <dbReference type="ARBA" id="ARBA00023027"/>
    </source>
</evidence>
<dbReference type="KEGG" id="eaz:JHT90_05075"/>
<keyword evidence="8" id="KW-0520">NAD</keyword>
<feature type="domain" description="3-hydroxyacyl-CoA dehydrogenase NAD binding" evidence="16">
    <location>
        <begin position="316"/>
        <end position="494"/>
    </location>
</feature>
<evidence type="ECO:0000256" key="14">
    <source>
        <dbReference type="RuleBase" id="RU003707"/>
    </source>
</evidence>
<evidence type="ECO:0000313" key="17">
    <source>
        <dbReference type="EMBL" id="QQP86613.1"/>
    </source>
</evidence>
<evidence type="ECO:0000259" key="16">
    <source>
        <dbReference type="Pfam" id="PF02737"/>
    </source>
</evidence>
<dbReference type="PANTHER" id="PTHR43612">
    <property type="entry name" value="TRIFUNCTIONAL ENZYME SUBUNIT ALPHA"/>
    <property type="match status" value="1"/>
</dbReference>
<evidence type="ECO:0000259" key="15">
    <source>
        <dbReference type="Pfam" id="PF00725"/>
    </source>
</evidence>
<organism evidence="17 18">
    <name type="scientific">Entomomonas asaccharolytica</name>
    <dbReference type="NCBI Taxonomy" id="2785331"/>
    <lineage>
        <taxon>Bacteria</taxon>
        <taxon>Pseudomonadati</taxon>
        <taxon>Pseudomonadota</taxon>
        <taxon>Gammaproteobacteria</taxon>
        <taxon>Pseudomonadales</taxon>
        <taxon>Pseudomonadaceae</taxon>
        <taxon>Entomomonas</taxon>
    </lineage>
</organism>
<dbReference type="InterPro" id="IPR006180">
    <property type="entry name" value="3-OHacyl-CoA_DH_CS"/>
</dbReference>
<dbReference type="InterPro" id="IPR036291">
    <property type="entry name" value="NAD(P)-bd_dom_sf"/>
</dbReference>
<dbReference type="InterPro" id="IPR001753">
    <property type="entry name" value="Enoyl-CoA_hydra/iso"/>
</dbReference>
<comment type="similarity">
    <text evidence="14">Belongs to the enoyl-CoA hydratase/isomerase family.</text>
</comment>
<comment type="catalytic activity">
    <reaction evidence="13">
        <text>a (3S)-3-hydroxyacyl-CoA + NAD(+) = a 3-oxoacyl-CoA + NADH + H(+)</text>
        <dbReference type="Rhea" id="RHEA:22432"/>
        <dbReference type="ChEBI" id="CHEBI:15378"/>
        <dbReference type="ChEBI" id="CHEBI:57318"/>
        <dbReference type="ChEBI" id="CHEBI:57540"/>
        <dbReference type="ChEBI" id="CHEBI:57945"/>
        <dbReference type="ChEBI" id="CHEBI:90726"/>
        <dbReference type="EC" id="1.1.1.35"/>
    </reaction>
</comment>
<dbReference type="EMBL" id="CP067393">
    <property type="protein sequence ID" value="QQP86613.1"/>
    <property type="molecule type" value="Genomic_DNA"/>
</dbReference>
<dbReference type="InterPro" id="IPR050136">
    <property type="entry name" value="FA_oxidation_alpha_subunit"/>
</dbReference>
<evidence type="ECO:0000256" key="13">
    <source>
        <dbReference type="ARBA" id="ARBA00049556"/>
    </source>
</evidence>
<dbReference type="AlphaFoldDB" id="A0A974RXU5"/>
<dbReference type="InterPro" id="IPR029045">
    <property type="entry name" value="ClpP/crotonase-like_dom_sf"/>
</dbReference>
<name>A0A974RXU5_9GAMM</name>
<dbReference type="Pfam" id="PF00378">
    <property type="entry name" value="ECH_1"/>
    <property type="match status" value="1"/>
</dbReference>
<keyword evidence="5" id="KW-0276">Fatty acid metabolism</keyword>
<evidence type="ECO:0000313" key="18">
    <source>
        <dbReference type="Proteomes" id="UP000595278"/>
    </source>
</evidence>
<reference evidence="17 18" key="1">
    <citation type="submission" date="2021-01" db="EMBL/GenBank/DDBJ databases">
        <title>Entomomonas sp. F2A isolated from a house cricket (Acheta domesticus).</title>
        <authorList>
            <person name="Spergser J."/>
            <person name="Busse H.-J."/>
        </authorList>
    </citation>
    <scope>NUCLEOTIDE SEQUENCE [LARGE SCALE GENOMIC DNA]</scope>
    <source>
        <strain evidence="17 18">F2A</strain>
    </source>
</reference>
<dbReference type="FunFam" id="3.40.50.720:FF:000009">
    <property type="entry name" value="Fatty oxidation complex, alpha subunit"/>
    <property type="match status" value="1"/>
</dbReference>
<gene>
    <name evidence="17" type="primary">fadB</name>
    <name evidence="17" type="ORF">JHT90_05075</name>
</gene>
<dbReference type="InterPro" id="IPR006108">
    <property type="entry name" value="3HC_DH_C"/>
</dbReference>
<dbReference type="GO" id="GO:0008692">
    <property type="term" value="F:3-hydroxybutyryl-CoA epimerase activity"/>
    <property type="evidence" value="ECO:0007669"/>
    <property type="project" value="InterPro"/>
</dbReference>
<keyword evidence="6" id="KW-0442">Lipid degradation</keyword>
<dbReference type="Pfam" id="PF02737">
    <property type="entry name" value="3HCDH_N"/>
    <property type="match status" value="1"/>
</dbReference>
<dbReference type="GO" id="GO:0006635">
    <property type="term" value="P:fatty acid beta-oxidation"/>
    <property type="evidence" value="ECO:0007669"/>
    <property type="project" value="TreeGrafter"/>
</dbReference>
<dbReference type="InterPro" id="IPR018376">
    <property type="entry name" value="Enoyl-CoA_hyd/isom_CS"/>
</dbReference>
<dbReference type="InterPro" id="IPR006176">
    <property type="entry name" value="3-OHacyl-CoA_DH_NAD-bd"/>
</dbReference>
<dbReference type="PANTHER" id="PTHR43612:SF3">
    <property type="entry name" value="TRIFUNCTIONAL ENZYME SUBUNIT ALPHA, MITOCHONDRIAL"/>
    <property type="match status" value="1"/>
</dbReference>
<dbReference type="EC" id="4.2.1.17" evidence="4"/>
<dbReference type="SUPFAM" id="SSF51735">
    <property type="entry name" value="NAD(P)-binding Rossmann-fold domains"/>
    <property type="match status" value="1"/>
</dbReference>
<dbReference type="SUPFAM" id="SSF48179">
    <property type="entry name" value="6-phosphogluconate dehydrogenase C-terminal domain-like"/>
    <property type="match status" value="2"/>
</dbReference>
<evidence type="ECO:0000256" key="4">
    <source>
        <dbReference type="ARBA" id="ARBA00012076"/>
    </source>
</evidence>
<dbReference type="CDD" id="cd06558">
    <property type="entry name" value="crotonase-like"/>
    <property type="match status" value="1"/>
</dbReference>
<evidence type="ECO:0000256" key="1">
    <source>
        <dbReference type="ARBA" id="ARBA00005005"/>
    </source>
</evidence>
<dbReference type="Pfam" id="PF00725">
    <property type="entry name" value="3HCDH"/>
    <property type="match status" value="1"/>
</dbReference>
<keyword evidence="7" id="KW-0560">Oxidoreductase</keyword>
<dbReference type="NCBIfam" id="TIGR02437">
    <property type="entry name" value="FadB"/>
    <property type="match status" value="1"/>
</dbReference>
<evidence type="ECO:0000256" key="5">
    <source>
        <dbReference type="ARBA" id="ARBA00022832"/>
    </source>
</evidence>
<dbReference type="GO" id="GO:0004165">
    <property type="term" value="F:delta(3)-delta(2)-enoyl-CoA isomerase activity"/>
    <property type="evidence" value="ECO:0007669"/>
    <property type="project" value="InterPro"/>
</dbReference>
<dbReference type="InterPro" id="IPR012799">
    <property type="entry name" value="FadB"/>
</dbReference>
<evidence type="ECO:0000256" key="6">
    <source>
        <dbReference type="ARBA" id="ARBA00022963"/>
    </source>
</evidence>